<evidence type="ECO:0000256" key="3">
    <source>
        <dbReference type="ARBA" id="ARBA00022723"/>
    </source>
</evidence>
<dbReference type="PANTHER" id="PTHR46193">
    <property type="entry name" value="6-PHOSPHOGLUCONATE PHOSPHATASE"/>
    <property type="match status" value="1"/>
</dbReference>
<evidence type="ECO:0000256" key="2">
    <source>
        <dbReference type="ARBA" id="ARBA00006171"/>
    </source>
</evidence>
<keyword evidence="3" id="KW-0479">Metal-binding</keyword>
<dbReference type="AlphaFoldDB" id="A0A2T1E9J2"/>
<dbReference type="Proteomes" id="UP000239576">
    <property type="component" value="Unassembled WGS sequence"/>
</dbReference>
<dbReference type="Gene3D" id="1.10.150.240">
    <property type="entry name" value="Putative phosphatase, domain 2"/>
    <property type="match status" value="1"/>
</dbReference>
<reference evidence="5 6" key="2">
    <citation type="submission" date="2018-03" db="EMBL/GenBank/DDBJ databases">
        <title>The ancient ancestry and fast evolution of plastids.</title>
        <authorList>
            <person name="Moore K.R."/>
            <person name="Magnabosco C."/>
            <person name="Momper L."/>
            <person name="Gold D.A."/>
            <person name="Bosak T."/>
            <person name="Fournier G.P."/>
        </authorList>
    </citation>
    <scope>NUCLEOTIDE SEQUENCE [LARGE SCALE GENOMIC DNA]</scope>
    <source>
        <strain evidence="5 6">ULC18</strain>
    </source>
</reference>
<dbReference type="InterPro" id="IPR036412">
    <property type="entry name" value="HAD-like_sf"/>
</dbReference>
<gene>
    <name evidence="5" type="ORF">C7B82_11360</name>
</gene>
<evidence type="ECO:0000313" key="5">
    <source>
        <dbReference type="EMBL" id="PSB29416.1"/>
    </source>
</evidence>
<dbReference type="InterPro" id="IPR023198">
    <property type="entry name" value="PGP-like_dom2"/>
</dbReference>
<accession>A0A2T1E9J2</accession>
<dbReference type="CDD" id="cd07505">
    <property type="entry name" value="HAD_BPGM-like"/>
    <property type="match status" value="1"/>
</dbReference>
<dbReference type="InterPro" id="IPR023214">
    <property type="entry name" value="HAD_sf"/>
</dbReference>
<evidence type="ECO:0000313" key="6">
    <source>
        <dbReference type="Proteomes" id="UP000239576"/>
    </source>
</evidence>
<dbReference type="OrthoDB" id="9797743at2"/>
<protein>
    <submittedName>
        <fullName evidence="5">HAD family phosphatase</fullName>
    </submittedName>
</protein>
<dbReference type="GO" id="GO:0046872">
    <property type="term" value="F:metal ion binding"/>
    <property type="evidence" value="ECO:0007669"/>
    <property type="project" value="UniProtKB-KW"/>
</dbReference>
<comment type="caution">
    <text evidence="5">The sequence shown here is derived from an EMBL/GenBank/DDBJ whole genome shotgun (WGS) entry which is preliminary data.</text>
</comment>
<dbReference type="GO" id="GO:0003824">
    <property type="term" value="F:catalytic activity"/>
    <property type="evidence" value="ECO:0007669"/>
    <property type="project" value="UniProtKB-ARBA"/>
</dbReference>
<evidence type="ECO:0000256" key="4">
    <source>
        <dbReference type="ARBA" id="ARBA00022842"/>
    </source>
</evidence>
<dbReference type="SUPFAM" id="SSF56784">
    <property type="entry name" value="HAD-like"/>
    <property type="match status" value="1"/>
</dbReference>
<dbReference type="SFLD" id="SFLDG01129">
    <property type="entry name" value="C1.5:_HAD__Beta-PGM__Phosphata"/>
    <property type="match status" value="1"/>
</dbReference>
<keyword evidence="4" id="KW-0460">Magnesium</keyword>
<dbReference type="InterPro" id="IPR041492">
    <property type="entry name" value="HAD_2"/>
</dbReference>
<dbReference type="InterPro" id="IPR051600">
    <property type="entry name" value="Beta-PGM-like"/>
</dbReference>
<dbReference type="InterPro" id="IPR006439">
    <property type="entry name" value="HAD-SF_hydro_IA"/>
</dbReference>
<dbReference type="EMBL" id="PVWK01000062">
    <property type="protein sequence ID" value="PSB29416.1"/>
    <property type="molecule type" value="Genomic_DNA"/>
</dbReference>
<name>A0A2T1E9J2_9CYAN</name>
<keyword evidence="6" id="KW-1185">Reference proteome</keyword>
<comment type="similarity">
    <text evidence="2">Belongs to the HAD-like hydrolase superfamily. CbbY/CbbZ/Gph/YieH family.</text>
</comment>
<proteinExistence type="inferred from homology"/>
<dbReference type="SFLD" id="SFLDS00003">
    <property type="entry name" value="Haloacid_Dehalogenase"/>
    <property type="match status" value="1"/>
</dbReference>
<dbReference type="PANTHER" id="PTHR46193:SF21">
    <property type="entry name" value="SLL1138 PROTEIN"/>
    <property type="match status" value="1"/>
</dbReference>
<sequence>MLKAVLFDFNGIIINDEPLHEKLINQLLLEENLRPKPGEFRQFCLGRNDRACIVDLLKQRGRVVTDDYADKLIARKALLYKDQLDQLETLPVYPGLEDLLFKLRAARLKLAIVSGALQVEIELVLQRLKLSEHFPVIVSGDHRLPSKPEPNGYLLAVDRLNQLNPGLHLKPSDCLAIEDTFAGIEAAKRAHIPVVGVANTYPFHMLQRRANWAVDYLSDLELDRIQQLYEQMATAPKAV</sequence>
<evidence type="ECO:0000256" key="1">
    <source>
        <dbReference type="ARBA" id="ARBA00001946"/>
    </source>
</evidence>
<reference evidence="6" key="1">
    <citation type="submission" date="2018-02" db="EMBL/GenBank/DDBJ databases">
        <authorList>
            <person name="Moore K."/>
            <person name="Momper L."/>
        </authorList>
    </citation>
    <scope>NUCLEOTIDE SEQUENCE [LARGE SCALE GENOMIC DNA]</scope>
    <source>
        <strain evidence="6">ULC18</strain>
    </source>
</reference>
<dbReference type="RefSeq" id="WP_106256410.1">
    <property type="nucleotide sequence ID" value="NZ_CAWNSW010000155.1"/>
</dbReference>
<organism evidence="5 6">
    <name type="scientific">Stenomitos frigidus ULC18</name>
    <dbReference type="NCBI Taxonomy" id="2107698"/>
    <lineage>
        <taxon>Bacteria</taxon>
        <taxon>Bacillati</taxon>
        <taxon>Cyanobacteriota</taxon>
        <taxon>Cyanophyceae</taxon>
        <taxon>Leptolyngbyales</taxon>
        <taxon>Leptolyngbyaceae</taxon>
        <taxon>Stenomitos</taxon>
    </lineage>
</organism>
<dbReference type="Pfam" id="PF13419">
    <property type="entry name" value="HAD_2"/>
    <property type="match status" value="1"/>
</dbReference>
<comment type="cofactor">
    <cofactor evidence="1">
        <name>Mg(2+)</name>
        <dbReference type="ChEBI" id="CHEBI:18420"/>
    </cofactor>
</comment>
<dbReference type="Gene3D" id="3.40.50.1000">
    <property type="entry name" value="HAD superfamily/HAD-like"/>
    <property type="match status" value="1"/>
</dbReference>
<dbReference type="NCBIfam" id="TIGR01509">
    <property type="entry name" value="HAD-SF-IA-v3"/>
    <property type="match status" value="1"/>
</dbReference>